<dbReference type="AlphaFoldDB" id="A0A381XX59"/>
<dbReference type="Pfam" id="PF02261">
    <property type="entry name" value="Asp_decarbox"/>
    <property type="match status" value="1"/>
</dbReference>
<evidence type="ECO:0000313" key="9">
    <source>
        <dbReference type="EMBL" id="SVA69354.1"/>
    </source>
</evidence>
<keyword evidence="4" id="KW-0068">Autocatalytic cleavage</keyword>
<dbReference type="GO" id="GO:0015940">
    <property type="term" value="P:pantothenate biosynthetic process"/>
    <property type="evidence" value="ECO:0007669"/>
    <property type="project" value="UniProtKB-KW"/>
</dbReference>
<dbReference type="PANTHER" id="PTHR21012:SF0">
    <property type="entry name" value="ASPARTATE 1-DECARBOXYLASE"/>
    <property type="match status" value="1"/>
</dbReference>
<evidence type="ECO:0000256" key="3">
    <source>
        <dbReference type="ARBA" id="ARBA00022793"/>
    </source>
</evidence>
<keyword evidence="6" id="KW-0456">Lyase</keyword>
<evidence type="ECO:0000256" key="8">
    <source>
        <dbReference type="ARBA" id="ARBA00023317"/>
    </source>
</evidence>
<accession>A0A381XX59</accession>
<dbReference type="InterPro" id="IPR009010">
    <property type="entry name" value="Asp_de-COase-like_dom_sf"/>
</dbReference>
<keyword evidence="7" id="KW-0704">Schiff base</keyword>
<dbReference type="GO" id="GO:0006523">
    <property type="term" value="P:alanine biosynthetic process"/>
    <property type="evidence" value="ECO:0007669"/>
    <property type="project" value="InterPro"/>
</dbReference>
<dbReference type="PANTHER" id="PTHR21012">
    <property type="entry name" value="ASPARTATE 1-DECARBOXYLASE"/>
    <property type="match status" value="1"/>
</dbReference>
<gene>
    <name evidence="9" type="ORF">METZ01_LOCUS122208</name>
</gene>
<dbReference type="GO" id="GO:0004068">
    <property type="term" value="F:aspartate 1-decarboxylase activity"/>
    <property type="evidence" value="ECO:0007669"/>
    <property type="project" value="InterPro"/>
</dbReference>
<evidence type="ECO:0000256" key="4">
    <source>
        <dbReference type="ARBA" id="ARBA00022813"/>
    </source>
</evidence>
<reference evidence="9" key="1">
    <citation type="submission" date="2018-05" db="EMBL/GenBank/DDBJ databases">
        <authorList>
            <person name="Lanie J.A."/>
            <person name="Ng W.-L."/>
            <person name="Kazmierczak K.M."/>
            <person name="Andrzejewski T.M."/>
            <person name="Davidsen T.M."/>
            <person name="Wayne K.J."/>
            <person name="Tettelin H."/>
            <person name="Glass J.I."/>
            <person name="Rusch D."/>
            <person name="Podicherti R."/>
            <person name="Tsui H.-C.T."/>
            <person name="Winkler M.E."/>
        </authorList>
    </citation>
    <scope>NUCLEOTIDE SEQUENCE</scope>
</reference>
<keyword evidence="2" id="KW-0566">Pantothenate biosynthesis</keyword>
<proteinExistence type="inferred from homology"/>
<evidence type="ECO:0000256" key="2">
    <source>
        <dbReference type="ARBA" id="ARBA00022655"/>
    </source>
</evidence>
<evidence type="ECO:0000256" key="6">
    <source>
        <dbReference type="ARBA" id="ARBA00023239"/>
    </source>
</evidence>
<organism evidence="9">
    <name type="scientific">marine metagenome</name>
    <dbReference type="NCBI Taxonomy" id="408172"/>
    <lineage>
        <taxon>unclassified sequences</taxon>
        <taxon>metagenomes</taxon>
        <taxon>ecological metagenomes</taxon>
    </lineage>
</organism>
<protein>
    <recommendedName>
        <fullName evidence="10">Aspartate 1-decarboxylase</fullName>
    </recommendedName>
</protein>
<evidence type="ECO:0000256" key="7">
    <source>
        <dbReference type="ARBA" id="ARBA00023270"/>
    </source>
</evidence>
<keyword evidence="8" id="KW-0670">Pyruvate</keyword>
<dbReference type="HAMAP" id="MF_00446">
    <property type="entry name" value="PanD"/>
    <property type="match status" value="1"/>
</dbReference>
<dbReference type="InterPro" id="IPR003190">
    <property type="entry name" value="Asp_decarbox"/>
</dbReference>
<dbReference type="PIRSF" id="PIRSF006246">
    <property type="entry name" value="Asp_decarbox"/>
    <property type="match status" value="1"/>
</dbReference>
<evidence type="ECO:0000256" key="1">
    <source>
        <dbReference type="ARBA" id="ARBA00022490"/>
    </source>
</evidence>
<dbReference type="Gene3D" id="2.40.40.20">
    <property type="match status" value="1"/>
</dbReference>
<sequence>MLKSKLHRARVTDVLIDYEGSIEIDEDLMDQVGIGTHEQVHVFNINNGHRFITYAIPGKRGGQGISINGAAAHLAKINDRIIIVAYGIMQLDKENITPKVLVLNENNKIVKKKGI</sequence>
<dbReference type="EMBL" id="UINC01016705">
    <property type="protein sequence ID" value="SVA69354.1"/>
    <property type="molecule type" value="Genomic_DNA"/>
</dbReference>
<evidence type="ECO:0008006" key="10">
    <source>
        <dbReference type="Google" id="ProtNLM"/>
    </source>
</evidence>
<keyword evidence="5" id="KW-0865">Zymogen</keyword>
<dbReference type="NCBIfam" id="TIGR00223">
    <property type="entry name" value="panD"/>
    <property type="match status" value="1"/>
</dbReference>
<evidence type="ECO:0000256" key="5">
    <source>
        <dbReference type="ARBA" id="ARBA00023145"/>
    </source>
</evidence>
<dbReference type="SUPFAM" id="SSF50692">
    <property type="entry name" value="ADC-like"/>
    <property type="match status" value="1"/>
</dbReference>
<dbReference type="GO" id="GO:0005829">
    <property type="term" value="C:cytosol"/>
    <property type="evidence" value="ECO:0007669"/>
    <property type="project" value="TreeGrafter"/>
</dbReference>
<keyword evidence="1" id="KW-0963">Cytoplasm</keyword>
<name>A0A381XX59_9ZZZZ</name>
<dbReference type="CDD" id="cd06919">
    <property type="entry name" value="Asp_decarbox"/>
    <property type="match status" value="1"/>
</dbReference>
<keyword evidence="3" id="KW-0210">Decarboxylase</keyword>